<protein>
    <submittedName>
        <fullName evidence="2">Superinfection immunity protein</fullName>
    </submittedName>
</protein>
<reference evidence="2 3" key="1">
    <citation type="submission" date="2024-06" db="EMBL/GenBank/DDBJ databases">
        <title>The Natural Products Discovery Center: Release of the First 8490 Sequenced Strains for Exploring Actinobacteria Biosynthetic Diversity.</title>
        <authorList>
            <person name="Kalkreuter E."/>
            <person name="Kautsar S.A."/>
            <person name="Yang D."/>
            <person name="Bader C.D."/>
            <person name="Teijaro C.N."/>
            <person name="Fluegel L."/>
            <person name="Davis C.M."/>
            <person name="Simpson J.R."/>
            <person name="Lauterbach L."/>
            <person name="Steele A.D."/>
            <person name="Gui C."/>
            <person name="Meng S."/>
            <person name="Li G."/>
            <person name="Viehrig K."/>
            <person name="Ye F."/>
            <person name="Su P."/>
            <person name="Kiefer A.F."/>
            <person name="Nichols A."/>
            <person name="Cepeda A.J."/>
            <person name="Yan W."/>
            <person name="Fan B."/>
            <person name="Jiang Y."/>
            <person name="Adhikari A."/>
            <person name="Zheng C.-J."/>
            <person name="Schuster L."/>
            <person name="Cowan T.M."/>
            <person name="Smanski M.J."/>
            <person name="Chevrette M.G."/>
            <person name="De Carvalho L.P.S."/>
            <person name="Shen B."/>
        </authorList>
    </citation>
    <scope>NUCLEOTIDE SEQUENCE [LARGE SCALE GENOMIC DNA]</scope>
    <source>
        <strain evidence="2 3">NPDC050100</strain>
    </source>
</reference>
<dbReference type="Pfam" id="PF14373">
    <property type="entry name" value="Imm_superinfect"/>
    <property type="match status" value="1"/>
</dbReference>
<accession>A0ABV3GHI5</accession>
<dbReference type="Proteomes" id="UP001551675">
    <property type="component" value="Unassembled WGS sequence"/>
</dbReference>
<organism evidence="2 3">
    <name type="scientific">Microtetraspora glauca</name>
    <dbReference type="NCBI Taxonomy" id="1996"/>
    <lineage>
        <taxon>Bacteria</taxon>
        <taxon>Bacillati</taxon>
        <taxon>Actinomycetota</taxon>
        <taxon>Actinomycetes</taxon>
        <taxon>Streptosporangiales</taxon>
        <taxon>Streptosporangiaceae</taxon>
        <taxon>Microtetraspora</taxon>
    </lineage>
</organism>
<keyword evidence="1" id="KW-0472">Membrane</keyword>
<gene>
    <name evidence="2" type="ORF">AB0I59_20535</name>
</gene>
<evidence type="ECO:0000256" key="1">
    <source>
        <dbReference type="SAM" id="Phobius"/>
    </source>
</evidence>
<dbReference type="EMBL" id="JBFALK010000011">
    <property type="protein sequence ID" value="MEV0971024.1"/>
    <property type="molecule type" value="Genomic_DNA"/>
</dbReference>
<evidence type="ECO:0000313" key="3">
    <source>
        <dbReference type="Proteomes" id="UP001551675"/>
    </source>
</evidence>
<feature type="transmembrane region" description="Helical" evidence="1">
    <location>
        <begin position="37"/>
        <end position="64"/>
    </location>
</feature>
<sequence length="71" mass="7792">MLDVVESYAFWILLILVLIAAYILPSVIGLLRGVESLGLLIALNLLGGLTCIGWPAALLAAFMLPKRVRRW</sequence>
<dbReference type="RefSeq" id="WP_358134937.1">
    <property type="nucleotide sequence ID" value="NZ_JBFALK010000011.1"/>
</dbReference>
<keyword evidence="1" id="KW-0812">Transmembrane</keyword>
<keyword evidence="3" id="KW-1185">Reference proteome</keyword>
<name>A0ABV3GHI5_MICGL</name>
<dbReference type="InterPro" id="IPR016410">
    <property type="entry name" value="Phage_imm"/>
</dbReference>
<feature type="transmembrane region" description="Helical" evidence="1">
    <location>
        <begin position="7"/>
        <end position="31"/>
    </location>
</feature>
<proteinExistence type="predicted"/>
<keyword evidence="1" id="KW-1133">Transmembrane helix</keyword>
<comment type="caution">
    <text evidence="2">The sequence shown here is derived from an EMBL/GenBank/DDBJ whole genome shotgun (WGS) entry which is preliminary data.</text>
</comment>
<evidence type="ECO:0000313" key="2">
    <source>
        <dbReference type="EMBL" id="MEV0971024.1"/>
    </source>
</evidence>